<gene>
    <name evidence="9" type="ORF">PV328_006787</name>
</gene>
<feature type="transmembrane region" description="Helical" evidence="7">
    <location>
        <begin position="359"/>
        <end position="384"/>
    </location>
</feature>
<comment type="subcellular location">
    <subcellularLocation>
        <location evidence="1">Membrane</location>
        <topology evidence="1">Multi-pass membrane protein</topology>
    </subcellularLocation>
</comment>
<evidence type="ECO:0000256" key="4">
    <source>
        <dbReference type="ARBA" id="ARBA00022989"/>
    </source>
</evidence>
<dbReference type="Pfam" id="PF07810">
    <property type="entry name" value="TMC"/>
    <property type="match status" value="1"/>
</dbReference>
<protein>
    <recommendedName>
        <fullName evidence="8">TMC domain-containing protein</fullName>
    </recommendedName>
</protein>
<reference evidence="9" key="1">
    <citation type="journal article" date="2023" name="bioRxiv">
        <title>Scaffold-level genome assemblies of two parasitoid biocontrol wasps reveal the parthenogenesis mechanism and an associated novel virus.</title>
        <authorList>
            <person name="Inwood S."/>
            <person name="Skelly J."/>
            <person name="Guhlin J."/>
            <person name="Harrop T."/>
            <person name="Goldson S."/>
            <person name="Dearden P."/>
        </authorList>
    </citation>
    <scope>NUCLEOTIDE SEQUENCE</scope>
    <source>
        <strain evidence="9">Irish</strain>
        <tissue evidence="9">Whole body</tissue>
    </source>
</reference>
<dbReference type="PANTHER" id="PTHR23302">
    <property type="entry name" value="TRANSMEMBRANE CHANNEL-RELATED"/>
    <property type="match status" value="1"/>
</dbReference>
<evidence type="ECO:0000256" key="1">
    <source>
        <dbReference type="ARBA" id="ARBA00004141"/>
    </source>
</evidence>
<feature type="transmembrane region" description="Helical" evidence="7">
    <location>
        <begin position="574"/>
        <end position="594"/>
    </location>
</feature>
<dbReference type="InterPro" id="IPR038900">
    <property type="entry name" value="TMC"/>
</dbReference>
<keyword evidence="10" id="KW-1185">Reference proteome</keyword>
<feature type="transmembrane region" description="Helical" evidence="7">
    <location>
        <begin position="635"/>
        <end position="655"/>
    </location>
</feature>
<keyword evidence="5 7" id="KW-0472">Membrane</keyword>
<comment type="similarity">
    <text evidence="2">Belongs to the TMC family.</text>
</comment>
<sequence>MAEMNENFSNKSTADSLESSSSHSNNSCEIIEPLSPVITHSLSEHHISSKHTRHLPSRMALQFLSPNKTIRLPKNHSIEMATSADTIANHIELQKDLMQDNPISEMRRIEALRDIPQCLTVKRSIKAKLNQSINEKMRWKNLSCWKQVKYSVNFSFMQALIAINDVRSAFKLWHSSIKSIEGQFGSGVATYFKFLRWLLILNLIHCTFSIFFITIPQSLLTVHSGDIEFNFADIFIGDGFLENTILYYGFYSNTTIENSSGYKYNIPTAYVASMFCCYILTFILLSVKVARSYRECYIETSGGFHNLYATKIFCSWDYSIASSKAAKLCSTTIYCELIELLAERNLSYTSNRLSKYLRLFIQIIITTIVLAAMGGIGILTWYLLRLHITQGVDAPSLLVIPLTITGIMTISPIIMSQLVKLERYNSKRNILYIIMIKVYTMAIIVIATLLFYWLSYSAIDCWQTKLAQEIYRLIIFDFIIFIIGSFIVSAVHYQIHLKIHWCQSIGAPKFDIAQNTLNLIYNQILFWIAFYFSPPLSLIIVIKMILTFYIKKFGLIMHCEPPSIPWRAAQTQTLFLALAFLGMTGTLTMLGYVITSVQSSGCGPFRMYNFTWEAIVEEIFKLRRDSEVWRVITTLAKPGVGAAILIAMSITVYWLRAKAEANKSMVGILREMLVLESRDKDFLLNEFSKVADEDWLRRRTAFNESRMSNRDVQYNSSGLSMIKKNNRIPAGDGTLHNSMMNTSSPSSSKINVILHNA</sequence>
<feature type="transmembrane region" description="Helical" evidence="7">
    <location>
        <begin position="473"/>
        <end position="491"/>
    </location>
</feature>
<comment type="caution">
    <text evidence="9">The sequence shown here is derived from an EMBL/GenBank/DDBJ whole genome shotgun (WGS) entry which is preliminary data.</text>
</comment>
<feature type="transmembrane region" description="Helical" evidence="7">
    <location>
        <begin position="269"/>
        <end position="287"/>
    </location>
</feature>
<dbReference type="PANTHER" id="PTHR23302:SF43">
    <property type="entry name" value="TMC DOMAIN-CONTAINING PROTEIN"/>
    <property type="match status" value="1"/>
</dbReference>
<dbReference type="Proteomes" id="UP001168990">
    <property type="component" value="Unassembled WGS sequence"/>
</dbReference>
<feature type="compositionally biased region" description="Polar residues" evidence="6">
    <location>
        <begin position="1"/>
        <end position="11"/>
    </location>
</feature>
<evidence type="ECO:0000256" key="7">
    <source>
        <dbReference type="SAM" id="Phobius"/>
    </source>
</evidence>
<organism evidence="9 10">
    <name type="scientific">Microctonus aethiopoides</name>
    <dbReference type="NCBI Taxonomy" id="144406"/>
    <lineage>
        <taxon>Eukaryota</taxon>
        <taxon>Metazoa</taxon>
        <taxon>Ecdysozoa</taxon>
        <taxon>Arthropoda</taxon>
        <taxon>Hexapoda</taxon>
        <taxon>Insecta</taxon>
        <taxon>Pterygota</taxon>
        <taxon>Neoptera</taxon>
        <taxon>Endopterygota</taxon>
        <taxon>Hymenoptera</taxon>
        <taxon>Apocrita</taxon>
        <taxon>Ichneumonoidea</taxon>
        <taxon>Braconidae</taxon>
        <taxon>Euphorinae</taxon>
        <taxon>Microctonus</taxon>
    </lineage>
</organism>
<evidence type="ECO:0000259" key="8">
    <source>
        <dbReference type="Pfam" id="PF07810"/>
    </source>
</evidence>
<feature type="region of interest" description="Disordered" evidence="6">
    <location>
        <begin position="1"/>
        <end position="28"/>
    </location>
</feature>
<feature type="transmembrane region" description="Helical" evidence="7">
    <location>
        <begin position="430"/>
        <end position="453"/>
    </location>
</feature>
<proteinExistence type="inferred from homology"/>
<dbReference type="AlphaFoldDB" id="A0AA39FPU7"/>
<evidence type="ECO:0000256" key="6">
    <source>
        <dbReference type="SAM" id="MobiDB-lite"/>
    </source>
</evidence>
<feature type="transmembrane region" description="Helical" evidence="7">
    <location>
        <begin position="194"/>
        <end position="215"/>
    </location>
</feature>
<feature type="transmembrane region" description="Helical" evidence="7">
    <location>
        <begin position="396"/>
        <end position="418"/>
    </location>
</feature>
<dbReference type="GO" id="GO:0005886">
    <property type="term" value="C:plasma membrane"/>
    <property type="evidence" value="ECO:0007669"/>
    <property type="project" value="InterPro"/>
</dbReference>
<dbReference type="GO" id="GO:0008381">
    <property type="term" value="F:mechanosensitive monoatomic ion channel activity"/>
    <property type="evidence" value="ECO:0007669"/>
    <property type="project" value="TreeGrafter"/>
</dbReference>
<name>A0AA39FPU7_9HYME</name>
<accession>A0AA39FPU7</accession>
<keyword evidence="3 7" id="KW-0812">Transmembrane</keyword>
<dbReference type="EMBL" id="JAQQBS010000002">
    <property type="protein sequence ID" value="KAK0173617.1"/>
    <property type="molecule type" value="Genomic_DNA"/>
</dbReference>
<evidence type="ECO:0000256" key="3">
    <source>
        <dbReference type="ARBA" id="ARBA00022692"/>
    </source>
</evidence>
<dbReference type="InterPro" id="IPR012496">
    <property type="entry name" value="TMC_dom"/>
</dbReference>
<keyword evidence="4 7" id="KW-1133">Transmembrane helix</keyword>
<evidence type="ECO:0000256" key="2">
    <source>
        <dbReference type="ARBA" id="ARBA00006510"/>
    </source>
</evidence>
<feature type="domain" description="TMC" evidence="8">
    <location>
        <begin position="461"/>
        <end position="569"/>
    </location>
</feature>
<feature type="compositionally biased region" description="Low complexity" evidence="6">
    <location>
        <begin position="12"/>
        <end position="27"/>
    </location>
</feature>
<evidence type="ECO:0000256" key="5">
    <source>
        <dbReference type="ARBA" id="ARBA00023136"/>
    </source>
</evidence>
<evidence type="ECO:0000313" key="10">
    <source>
        <dbReference type="Proteomes" id="UP001168990"/>
    </source>
</evidence>
<evidence type="ECO:0000313" key="9">
    <source>
        <dbReference type="EMBL" id="KAK0173617.1"/>
    </source>
</evidence>
<reference evidence="9" key="2">
    <citation type="submission" date="2023-03" db="EMBL/GenBank/DDBJ databases">
        <authorList>
            <person name="Inwood S.N."/>
            <person name="Skelly J.G."/>
            <person name="Guhlin J."/>
            <person name="Harrop T.W.R."/>
            <person name="Goldson S.G."/>
            <person name="Dearden P.K."/>
        </authorList>
    </citation>
    <scope>NUCLEOTIDE SEQUENCE</scope>
    <source>
        <strain evidence="9">Irish</strain>
        <tissue evidence="9">Whole body</tissue>
    </source>
</reference>